<dbReference type="Pfam" id="PF01144">
    <property type="entry name" value="CoA_trans"/>
    <property type="match status" value="1"/>
</dbReference>
<gene>
    <name evidence="2" type="ORF">MGWOODY_Clf1104</name>
</gene>
<dbReference type="EMBL" id="FAXA01000146">
    <property type="protein sequence ID" value="CUV01856.1"/>
    <property type="molecule type" value="Genomic_DNA"/>
</dbReference>
<dbReference type="InterPro" id="IPR004165">
    <property type="entry name" value="CoA_trans_fam_I"/>
</dbReference>
<organism evidence="2">
    <name type="scientific">hydrothermal vent metagenome</name>
    <dbReference type="NCBI Taxonomy" id="652676"/>
    <lineage>
        <taxon>unclassified sequences</taxon>
        <taxon>metagenomes</taxon>
        <taxon>ecological metagenomes</taxon>
    </lineage>
</organism>
<dbReference type="PANTHER" id="PTHR13707:SF60">
    <property type="entry name" value="ACETATE COA-TRANSFERASE SUBUNIT ALPHA"/>
    <property type="match status" value="1"/>
</dbReference>
<protein>
    <submittedName>
        <fullName evidence="2">Succinyl-CoA:3-ketoacid-coenzyme A transferase subunit A</fullName>
        <ecNumber evidence="2">2.8.3.5</ecNumber>
    </submittedName>
</protein>
<dbReference type="EC" id="2.8.3.5" evidence="2"/>
<dbReference type="SUPFAM" id="SSF100950">
    <property type="entry name" value="NagB/RpiA/CoA transferase-like"/>
    <property type="match status" value="2"/>
</dbReference>
<reference evidence="2" key="1">
    <citation type="submission" date="2015-10" db="EMBL/GenBank/DDBJ databases">
        <authorList>
            <person name="Gilbert D.G."/>
        </authorList>
    </citation>
    <scope>NUCLEOTIDE SEQUENCE</scope>
</reference>
<dbReference type="SMART" id="SM00882">
    <property type="entry name" value="CoA_trans"/>
    <property type="match status" value="2"/>
</dbReference>
<evidence type="ECO:0000256" key="1">
    <source>
        <dbReference type="ARBA" id="ARBA00022679"/>
    </source>
</evidence>
<keyword evidence="1 2" id="KW-0808">Transferase</keyword>
<dbReference type="PANTHER" id="PTHR13707">
    <property type="entry name" value="KETOACID-COENZYME A TRANSFERASE"/>
    <property type="match status" value="1"/>
</dbReference>
<accession>A0A160V7J7</accession>
<dbReference type="Gene3D" id="3.40.1080.10">
    <property type="entry name" value="Glutaconate Coenzyme A-transferase"/>
    <property type="match status" value="2"/>
</dbReference>
<dbReference type="AlphaFoldDB" id="A0A160V7J7"/>
<dbReference type="InterPro" id="IPR012792">
    <property type="entry name" value="3-oxoacid_CoA-transf_A"/>
</dbReference>
<evidence type="ECO:0000313" key="2">
    <source>
        <dbReference type="EMBL" id="CUV01856.1"/>
    </source>
</evidence>
<dbReference type="GO" id="GO:0008260">
    <property type="term" value="F:succinyl-CoA:3-oxo-acid CoA-transferase activity"/>
    <property type="evidence" value="ECO:0007669"/>
    <property type="project" value="UniProtKB-EC"/>
</dbReference>
<dbReference type="InterPro" id="IPR037171">
    <property type="entry name" value="NagB/RpiA_transferase-like"/>
</dbReference>
<dbReference type="NCBIfam" id="TIGR02429">
    <property type="entry name" value="pcaI_scoA_fam"/>
    <property type="match status" value="1"/>
</dbReference>
<proteinExistence type="predicted"/>
<sequence>MPGTPLDTASMIRRAALELFSGAVVALGPGIPCSLPKELPGSSGVWFLADSGALGIESSGENPGAVDSGGNTVSLLSGGAWTGVVDIAGIFRGGHTDIAILQPSQVAASGDFVHWTTEATEGLFAPGSAVDMAYGAKTVVAVMPHRYPGGRSNIVGTCNLPVDGTGLVDIIITDAAVINVGSDGLELIEVAPGWTSEEIAAITDATLTISSELKEMTFQVPEFKPLDKVYASAVDALEDLPEGSIVNVDGFAGPGGMAHYLMVGLRDLGVKGLQLISNTAGVARVSGFGAPNIIDHSILVENNQVAKATASYPVSPSVSRLSAFEEAYNRGETELEVVPQGTLAERLRSGGAGIAAFYTPTGAGTLLAEGKEARNIGGKDYILETGLRADYCIIRGHKADTLGNVVYKGTSRNFNPVMATTAKIVVVEVDEIVEPGQLGPEEIVTPGLFVDRIVLRPPDFSAYL</sequence>
<name>A0A160V7J7_9ZZZZ</name>